<sequence length="70" mass="7845">MTSTSTAIICRWTRTRNWEITCSLAQLLGITVKGEIEPLVPWGELAMPVPGLELASWIEARLGRRPLVVR</sequence>
<accession>A0A484X020</accession>
<name>A0A484X020_9ENTR</name>
<protein>
    <submittedName>
        <fullName evidence="1">Protein YbgI</fullName>
    </submittedName>
</protein>
<evidence type="ECO:0000313" key="2">
    <source>
        <dbReference type="Proteomes" id="UP000351155"/>
    </source>
</evidence>
<proteinExistence type="predicted"/>
<dbReference type="Proteomes" id="UP000351155">
    <property type="component" value="Unassembled WGS sequence"/>
</dbReference>
<organism evidence="1 2">
    <name type="scientific">Enterobacter cancerogenus</name>
    <dbReference type="NCBI Taxonomy" id="69218"/>
    <lineage>
        <taxon>Bacteria</taxon>
        <taxon>Pseudomonadati</taxon>
        <taxon>Pseudomonadota</taxon>
        <taxon>Gammaproteobacteria</taxon>
        <taxon>Enterobacterales</taxon>
        <taxon>Enterobacteriaceae</taxon>
        <taxon>Enterobacter</taxon>
        <taxon>Enterobacter cloacae complex</taxon>
    </lineage>
</organism>
<reference evidence="1 2" key="1">
    <citation type="submission" date="2019-03" db="EMBL/GenBank/DDBJ databases">
        <authorList>
            <consortium name="Pathogen Informatics"/>
        </authorList>
    </citation>
    <scope>NUCLEOTIDE SEQUENCE [LARGE SCALE GENOMIC DNA]</scope>
    <source>
        <strain evidence="1 2">NCTC12126</strain>
    </source>
</reference>
<dbReference type="AlphaFoldDB" id="A0A484X020"/>
<dbReference type="EMBL" id="CAADIW010000007">
    <property type="protein sequence ID" value="VFS16636.1"/>
    <property type="molecule type" value="Genomic_DNA"/>
</dbReference>
<evidence type="ECO:0000313" key="1">
    <source>
        <dbReference type="EMBL" id="VFS16636.1"/>
    </source>
</evidence>
<gene>
    <name evidence="1" type="primary">ybgI_2</name>
    <name evidence="1" type="ORF">NCTC12126_01444</name>
</gene>